<dbReference type="Proteomes" id="UP001156690">
    <property type="component" value="Unassembled WGS sequence"/>
</dbReference>
<organism evidence="1 2">
    <name type="scientific">Vibrio penaeicida</name>
    <dbReference type="NCBI Taxonomy" id="104609"/>
    <lineage>
        <taxon>Bacteria</taxon>
        <taxon>Pseudomonadati</taxon>
        <taxon>Pseudomonadota</taxon>
        <taxon>Gammaproteobacteria</taxon>
        <taxon>Vibrionales</taxon>
        <taxon>Vibrionaceae</taxon>
        <taxon>Vibrio</taxon>
    </lineage>
</organism>
<keyword evidence="2" id="KW-1185">Reference proteome</keyword>
<evidence type="ECO:0008006" key="3">
    <source>
        <dbReference type="Google" id="ProtNLM"/>
    </source>
</evidence>
<accession>A0AAV5NR41</accession>
<sequence>MAHKASPNGEAERLLNHPLIHQILDDLERDALDAIINTNDERHRAENVWEVRSIRSLRQKLKTLAEGKTILPKKGTVA</sequence>
<evidence type="ECO:0000313" key="2">
    <source>
        <dbReference type="Proteomes" id="UP001156690"/>
    </source>
</evidence>
<reference evidence="2" key="1">
    <citation type="journal article" date="2019" name="Int. J. Syst. Evol. Microbiol.">
        <title>The Global Catalogue of Microorganisms (GCM) 10K type strain sequencing project: providing services to taxonomists for standard genome sequencing and annotation.</title>
        <authorList>
            <consortium name="The Broad Institute Genomics Platform"/>
            <consortium name="The Broad Institute Genome Sequencing Center for Infectious Disease"/>
            <person name="Wu L."/>
            <person name="Ma J."/>
        </authorList>
    </citation>
    <scope>NUCLEOTIDE SEQUENCE [LARGE SCALE GENOMIC DNA]</scope>
    <source>
        <strain evidence="2">NBRC 15640</strain>
    </source>
</reference>
<dbReference type="EMBL" id="BSNX01000020">
    <property type="protein sequence ID" value="GLQ72732.1"/>
    <property type="molecule type" value="Genomic_DNA"/>
</dbReference>
<comment type="caution">
    <text evidence="1">The sequence shown here is derived from an EMBL/GenBank/DDBJ whole genome shotgun (WGS) entry which is preliminary data.</text>
</comment>
<evidence type="ECO:0000313" key="1">
    <source>
        <dbReference type="EMBL" id="GLQ72732.1"/>
    </source>
</evidence>
<dbReference type="AlphaFoldDB" id="A0AAV5NR41"/>
<gene>
    <name evidence="1" type="ORF">GCM10007932_20920</name>
</gene>
<protein>
    <recommendedName>
        <fullName evidence="3">DUF465 domain-containing protein</fullName>
    </recommendedName>
</protein>
<dbReference type="RefSeq" id="WP_022550650.1">
    <property type="nucleotide sequence ID" value="NZ_AP025144.1"/>
</dbReference>
<proteinExistence type="predicted"/>
<name>A0AAV5NR41_9VIBR</name>